<keyword evidence="2" id="KW-1185">Reference proteome</keyword>
<evidence type="ECO:0000313" key="2">
    <source>
        <dbReference type="Proteomes" id="UP000703269"/>
    </source>
</evidence>
<protein>
    <submittedName>
        <fullName evidence="1">Uncharacterized protein</fullName>
    </submittedName>
</protein>
<dbReference type="AlphaFoldDB" id="A0A9P3GBQ9"/>
<sequence length="201" mass="23053">MTVHTPMTVRGGRHHEDEACTNRSWRQRAGRPQSASALATAAWHLQLGASWACCDPTPSVPRGFTGLDVYARASLILVYPTSHRLRAPGQPFILFPALQRFHFLRHAHRVLRIALVYLQGEVRRFPRWQRRRQGYSQLAAGRLSWGRSHTRDPADRTYLFCSQFQWIGCQLRVPSVRSTTRYAQQCHQNARSRDGGAQPLR</sequence>
<evidence type="ECO:0000313" key="1">
    <source>
        <dbReference type="EMBL" id="GJE91958.1"/>
    </source>
</evidence>
<name>A0A9P3GBQ9_9APHY</name>
<accession>A0A9P3GBQ9</accession>
<organism evidence="1 2">
    <name type="scientific">Phanerochaete sordida</name>
    <dbReference type="NCBI Taxonomy" id="48140"/>
    <lineage>
        <taxon>Eukaryota</taxon>
        <taxon>Fungi</taxon>
        <taxon>Dikarya</taxon>
        <taxon>Basidiomycota</taxon>
        <taxon>Agaricomycotina</taxon>
        <taxon>Agaricomycetes</taxon>
        <taxon>Polyporales</taxon>
        <taxon>Phanerochaetaceae</taxon>
        <taxon>Phanerochaete</taxon>
    </lineage>
</organism>
<gene>
    <name evidence="1" type="ORF">PsYK624_081100</name>
</gene>
<reference evidence="1 2" key="1">
    <citation type="submission" date="2021-08" db="EMBL/GenBank/DDBJ databases">
        <title>Draft Genome Sequence of Phanerochaete sordida strain YK-624.</title>
        <authorList>
            <person name="Mori T."/>
            <person name="Dohra H."/>
            <person name="Suzuki T."/>
            <person name="Kawagishi H."/>
            <person name="Hirai H."/>
        </authorList>
    </citation>
    <scope>NUCLEOTIDE SEQUENCE [LARGE SCALE GENOMIC DNA]</scope>
    <source>
        <strain evidence="1 2">YK-624</strain>
    </source>
</reference>
<comment type="caution">
    <text evidence="1">The sequence shown here is derived from an EMBL/GenBank/DDBJ whole genome shotgun (WGS) entry which is preliminary data.</text>
</comment>
<dbReference type="Proteomes" id="UP000703269">
    <property type="component" value="Unassembled WGS sequence"/>
</dbReference>
<dbReference type="EMBL" id="BPQB01000024">
    <property type="protein sequence ID" value="GJE91958.1"/>
    <property type="molecule type" value="Genomic_DNA"/>
</dbReference>
<proteinExistence type="predicted"/>